<dbReference type="Pfam" id="PF22029">
    <property type="entry name" value="PhyR_sigma2"/>
    <property type="match status" value="1"/>
</dbReference>
<evidence type="ECO:0000256" key="1">
    <source>
        <dbReference type="ARBA" id="ARBA00010641"/>
    </source>
</evidence>
<feature type="domain" description="PhyR sigma2" evidence="6">
    <location>
        <begin position="7"/>
        <end position="60"/>
    </location>
</feature>
<evidence type="ECO:0000259" key="5">
    <source>
        <dbReference type="Pfam" id="PF08281"/>
    </source>
</evidence>
<keyword evidence="2" id="KW-0805">Transcription regulation</keyword>
<dbReference type="CDD" id="cd06171">
    <property type="entry name" value="Sigma70_r4"/>
    <property type="match status" value="1"/>
</dbReference>
<name>A0ABP9QFT4_9RHOO</name>
<evidence type="ECO:0000256" key="4">
    <source>
        <dbReference type="ARBA" id="ARBA00023163"/>
    </source>
</evidence>
<protein>
    <submittedName>
        <fullName evidence="7">RNA polymerase sigma factor</fullName>
    </submittedName>
</protein>
<dbReference type="InterPro" id="IPR039425">
    <property type="entry name" value="RNA_pol_sigma-70-like"/>
</dbReference>
<dbReference type="SUPFAM" id="SSF88946">
    <property type="entry name" value="Sigma2 domain of RNA polymerase sigma factors"/>
    <property type="match status" value="1"/>
</dbReference>
<proteinExistence type="inferred from homology"/>
<evidence type="ECO:0000256" key="2">
    <source>
        <dbReference type="ARBA" id="ARBA00023015"/>
    </source>
</evidence>
<dbReference type="SUPFAM" id="SSF88659">
    <property type="entry name" value="Sigma3 and sigma4 domains of RNA polymerase sigma factors"/>
    <property type="match status" value="1"/>
</dbReference>
<dbReference type="InterPro" id="IPR053866">
    <property type="entry name" value="PhyR_sigma2"/>
</dbReference>
<reference evidence="8" key="1">
    <citation type="journal article" date="2019" name="Int. J. Syst. Evol. Microbiol.">
        <title>The Global Catalogue of Microorganisms (GCM) 10K type strain sequencing project: providing services to taxonomists for standard genome sequencing and annotation.</title>
        <authorList>
            <consortium name="The Broad Institute Genomics Platform"/>
            <consortium name="The Broad Institute Genome Sequencing Center for Infectious Disease"/>
            <person name="Wu L."/>
            <person name="Ma J."/>
        </authorList>
    </citation>
    <scope>NUCLEOTIDE SEQUENCE [LARGE SCALE GENOMIC DNA]</scope>
    <source>
        <strain evidence="8">JCM 18715</strain>
    </source>
</reference>
<dbReference type="InterPro" id="IPR013325">
    <property type="entry name" value="RNA_pol_sigma_r2"/>
</dbReference>
<keyword evidence="8" id="KW-1185">Reference proteome</keyword>
<dbReference type="PANTHER" id="PTHR43133:SF25">
    <property type="entry name" value="RNA POLYMERASE SIGMA FACTOR RFAY-RELATED"/>
    <property type="match status" value="1"/>
</dbReference>
<dbReference type="InterPro" id="IPR013324">
    <property type="entry name" value="RNA_pol_sigma_r3/r4-like"/>
</dbReference>
<sequence length="166" mass="19179">MHTQQDIVAEIPRLRRYARALTGDSSRADDLVQDCIERALSRWPLWRPGNLRAWLFTIMHNVFVNQLRNAGRLDYRADEDLPEAATRSEQEDGLMLRDLDRALQQLPLEQREALLLVTLEELSYEEAARVLGVPVGTIMSRLYRAREKLRSILQTDAGVSRLRVVK</sequence>
<evidence type="ECO:0000313" key="7">
    <source>
        <dbReference type="EMBL" id="GAA5161180.1"/>
    </source>
</evidence>
<dbReference type="Pfam" id="PF08281">
    <property type="entry name" value="Sigma70_r4_2"/>
    <property type="match status" value="1"/>
</dbReference>
<dbReference type="Proteomes" id="UP001500547">
    <property type="component" value="Unassembled WGS sequence"/>
</dbReference>
<evidence type="ECO:0000256" key="3">
    <source>
        <dbReference type="ARBA" id="ARBA00023082"/>
    </source>
</evidence>
<dbReference type="RefSeq" id="WP_345531775.1">
    <property type="nucleotide sequence ID" value="NZ_BAABLD010000005.1"/>
</dbReference>
<feature type="domain" description="RNA polymerase sigma factor 70 region 4 type 2" evidence="5">
    <location>
        <begin position="97"/>
        <end position="149"/>
    </location>
</feature>
<dbReference type="InterPro" id="IPR014284">
    <property type="entry name" value="RNA_pol_sigma-70_dom"/>
</dbReference>
<gene>
    <name evidence="7" type="ORF">GCM10025770_10040</name>
</gene>
<dbReference type="InterPro" id="IPR013249">
    <property type="entry name" value="RNA_pol_sigma70_r4_t2"/>
</dbReference>
<dbReference type="InterPro" id="IPR036388">
    <property type="entry name" value="WH-like_DNA-bd_sf"/>
</dbReference>
<dbReference type="EMBL" id="BAABLD010000005">
    <property type="protein sequence ID" value="GAA5161180.1"/>
    <property type="molecule type" value="Genomic_DNA"/>
</dbReference>
<comment type="similarity">
    <text evidence="1">Belongs to the sigma-70 factor family. ECF subfamily.</text>
</comment>
<keyword evidence="3" id="KW-0731">Sigma factor</keyword>
<evidence type="ECO:0000259" key="6">
    <source>
        <dbReference type="Pfam" id="PF22029"/>
    </source>
</evidence>
<dbReference type="PANTHER" id="PTHR43133">
    <property type="entry name" value="RNA POLYMERASE ECF-TYPE SIGMA FACTO"/>
    <property type="match status" value="1"/>
</dbReference>
<dbReference type="NCBIfam" id="TIGR02937">
    <property type="entry name" value="sigma70-ECF"/>
    <property type="match status" value="1"/>
</dbReference>
<comment type="caution">
    <text evidence="7">The sequence shown here is derived from an EMBL/GenBank/DDBJ whole genome shotgun (WGS) entry which is preliminary data.</text>
</comment>
<accession>A0ABP9QFT4</accession>
<evidence type="ECO:0000313" key="8">
    <source>
        <dbReference type="Proteomes" id="UP001500547"/>
    </source>
</evidence>
<organism evidence="7 8">
    <name type="scientific">Viridibacterium curvum</name>
    <dbReference type="NCBI Taxonomy" id="1101404"/>
    <lineage>
        <taxon>Bacteria</taxon>
        <taxon>Pseudomonadati</taxon>
        <taxon>Pseudomonadota</taxon>
        <taxon>Betaproteobacteria</taxon>
        <taxon>Rhodocyclales</taxon>
        <taxon>Rhodocyclaceae</taxon>
        <taxon>Viridibacterium</taxon>
    </lineage>
</organism>
<dbReference type="Gene3D" id="1.10.1740.10">
    <property type="match status" value="1"/>
</dbReference>
<keyword evidence="4" id="KW-0804">Transcription</keyword>
<dbReference type="Gene3D" id="1.10.10.10">
    <property type="entry name" value="Winged helix-like DNA-binding domain superfamily/Winged helix DNA-binding domain"/>
    <property type="match status" value="1"/>
</dbReference>